<dbReference type="SUPFAM" id="SSF89796">
    <property type="entry name" value="CoA-transferase family III (CaiB/BaiF)"/>
    <property type="match status" value="1"/>
</dbReference>
<gene>
    <name evidence="2" type="ORF">C6V83_01015</name>
</gene>
<dbReference type="InterPro" id="IPR003673">
    <property type="entry name" value="CoA-Trfase_fam_III"/>
</dbReference>
<dbReference type="Proteomes" id="UP000239814">
    <property type="component" value="Chromosome"/>
</dbReference>
<proteinExistence type="predicted"/>
<dbReference type="Gene3D" id="3.40.50.10540">
    <property type="entry name" value="Crotonobetainyl-coa:carnitine coa-transferase, domain 1"/>
    <property type="match status" value="1"/>
</dbReference>
<evidence type="ECO:0000256" key="1">
    <source>
        <dbReference type="ARBA" id="ARBA00022679"/>
    </source>
</evidence>
<evidence type="ECO:0000313" key="2">
    <source>
        <dbReference type="EMBL" id="AVL99079.1"/>
    </source>
</evidence>
<evidence type="ECO:0000313" key="3">
    <source>
        <dbReference type="Proteomes" id="UP000239814"/>
    </source>
</evidence>
<dbReference type="InterPro" id="IPR023606">
    <property type="entry name" value="CoA-Trfase_III_dom_1_sf"/>
</dbReference>
<reference evidence="2 3" key="1">
    <citation type="submission" date="2018-03" db="EMBL/GenBank/DDBJ databases">
        <title>Characteristics and genome of n-alkane degrading marine bacteria Gordonia iterans isolated from crude oil contaminated in Tae-an, South Korea.</title>
        <authorList>
            <person name="Lee S.-S."/>
            <person name="Kim H."/>
        </authorList>
    </citation>
    <scope>NUCLEOTIDE SEQUENCE [LARGE SCALE GENOMIC DNA]</scope>
    <source>
        <strain evidence="2 3">Co17</strain>
    </source>
</reference>
<dbReference type="PANTHER" id="PTHR48207">
    <property type="entry name" value="SUCCINATE--HYDROXYMETHYLGLUTARATE COA-TRANSFERASE"/>
    <property type="match status" value="1"/>
</dbReference>
<dbReference type="AlphaFoldDB" id="A0A2S0KBN5"/>
<dbReference type="GO" id="GO:0008410">
    <property type="term" value="F:CoA-transferase activity"/>
    <property type="evidence" value="ECO:0007669"/>
    <property type="project" value="TreeGrafter"/>
</dbReference>
<dbReference type="RefSeq" id="WP_105940828.1">
    <property type="nucleotide sequence ID" value="NZ_CP027433.1"/>
</dbReference>
<name>A0A2S0KBN5_9ACTN</name>
<dbReference type="KEGG" id="git:C6V83_01015"/>
<dbReference type="InterPro" id="IPR050483">
    <property type="entry name" value="CoA-transferase_III_domain"/>
</dbReference>
<accession>A0A2S0KBN5</accession>
<keyword evidence="3" id="KW-1185">Reference proteome</keyword>
<protein>
    <submittedName>
        <fullName evidence="2">Formyl-CoA transferase</fullName>
    </submittedName>
</protein>
<sequence>MSRPLDGITVVSMEQAISAPLATRHLADLGARVIKVEQPRGGDSTRHYDGGVHGTSAHFTWLNYGKESVALDARTDDDLALLRRLLAGADVFVSNLAPGALDRLGLGVDGLHEEFPRLVIVDVSGYGKGGPLDHKRAYDLLIQSEGGMCSMTGLPGQPAKLGVPVADIGTALYVYSSVLAALYERERTGAGAIIEIAMLDVIAEFMGAPLNQAIHTGTVPEPVGMGAPIVAPYGAYPTKDGQTAVLGTTSDREWLRLIDMIGRPELAGARHLARNEDRCAARDEVDEIVAEWCARHTLAEIQDRADAAGIGNARYNVVTDLAEHPQLRARGRWREVQTPGGPAPALRPAALARHWEAGDGVVPALGQHSEAVRAEFGAAPEQTDQAQRSTP</sequence>
<keyword evidence="1 2" id="KW-0808">Transferase</keyword>
<organism evidence="2 3">
    <name type="scientific">Gordonia iterans</name>
    <dbReference type="NCBI Taxonomy" id="1004901"/>
    <lineage>
        <taxon>Bacteria</taxon>
        <taxon>Bacillati</taxon>
        <taxon>Actinomycetota</taxon>
        <taxon>Actinomycetes</taxon>
        <taxon>Mycobacteriales</taxon>
        <taxon>Gordoniaceae</taxon>
        <taxon>Gordonia</taxon>
    </lineage>
</organism>
<dbReference type="Gene3D" id="3.30.1540.10">
    <property type="entry name" value="formyl-coa transferase, domain 3"/>
    <property type="match status" value="1"/>
</dbReference>
<dbReference type="PANTHER" id="PTHR48207:SF3">
    <property type="entry name" value="SUCCINATE--HYDROXYMETHYLGLUTARATE COA-TRANSFERASE"/>
    <property type="match status" value="1"/>
</dbReference>
<dbReference type="OrthoDB" id="9797653at2"/>
<dbReference type="Pfam" id="PF02515">
    <property type="entry name" value="CoA_transf_3"/>
    <property type="match status" value="1"/>
</dbReference>
<dbReference type="EMBL" id="CP027433">
    <property type="protein sequence ID" value="AVL99079.1"/>
    <property type="molecule type" value="Genomic_DNA"/>
</dbReference>
<dbReference type="InterPro" id="IPR044855">
    <property type="entry name" value="CoA-Trfase_III_dom3_sf"/>
</dbReference>